<name>A0A6J3JJH7_SAPAP</name>
<keyword evidence="5" id="KW-0521">NADP</keyword>
<organism evidence="11 12">
    <name type="scientific">Sapajus apella</name>
    <name type="common">Brown-capped capuchin</name>
    <name type="synonym">Cebus apella</name>
    <dbReference type="NCBI Taxonomy" id="9515"/>
    <lineage>
        <taxon>Eukaryota</taxon>
        <taxon>Metazoa</taxon>
        <taxon>Chordata</taxon>
        <taxon>Craniata</taxon>
        <taxon>Vertebrata</taxon>
        <taxon>Euteleostomi</taxon>
        <taxon>Mammalia</taxon>
        <taxon>Eutheria</taxon>
        <taxon>Euarchontoglires</taxon>
        <taxon>Primates</taxon>
        <taxon>Haplorrhini</taxon>
        <taxon>Platyrrhini</taxon>
        <taxon>Cebidae</taxon>
        <taxon>Cebinae</taxon>
        <taxon>Sapajus</taxon>
    </lineage>
</organism>
<dbReference type="InterPro" id="IPR008030">
    <property type="entry name" value="NmrA-like"/>
</dbReference>
<keyword evidence="11" id="KW-1185">Reference proteome</keyword>
<evidence type="ECO:0000256" key="1">
    <source>
        <dbReference type="ARBA" id="ARBA00004123"/>
    </source>
</evidence>
<evidence type="ECO:0000313" key="11">
    <source>
        <dbReference type="Proteomes" id="UP000504640"/>
    </source>
</evidence>
<dbReference type="InterPro" id="IPR036291">
    <property type="entry name" value="NAD(P)-bd_dom_sf"/>
</dbReference>
<evidence type="ECO:0000256" key="7">
    <source>
        <dbReference type="ARBA" id="ARBA00040296"/>
    </source>
</evidence>
<dbReference type="Gene3D" id="3.90.25.10">
    <property type="entry name" value="UDP-galactose 4-epimerase, domain 1"/>
    <property type="match status" value="1"/>
</dbReference>
<evidence type="ECO:0000256" key="2">
    <source>
        <dbReference type="ARBA" id="ARBA00004556"/>
    </source>
</evidence>
<dbReference type="InterPro" id="IPR051164">
    <property type="entry name" value="NmrA-like_oxidored"/>
</dbReference>
<dbReference type="GO" id="GO:0005634">
    <property type="term" value="C:nucleus"/>
    <property type="evidence" value="ECO:0007669"/>
    <property type="project" value="UniProtKB-SubCell"/>
</dbReference>
<dbReference type="RefSeq" id="XP_032154239.1">
    <property type="nucleotide sequence ID" value="XM_032298348.1"/>
</dbReference>
<keyword evidence="6" id="KW-0539">Nucleus</keyword>
<keyword evidence="4" id="KW-0963">Cytoplasm</keyword>
<protein>
    <recommendedName>
        <fullName evidence="7">NmrA-like family domain-containing protein 1</fullName>
    </recommendedName>
</protein>
<dbReference type="AlphaFoldDB" id="A0A6J3JJH7"/>
<dbReference type="FunFam" id="3.40.50.720:FF:000181">
    <property type="entry name" value="NmrA-like family domain-containing protein 1"/>
    <property type="match status" value="1"/>
</dbReference>
<feature type="domain" description="NmrA-like" evidence="10">
    <location>
        <begin position="97"/>
        <end position="350"/>
    </location>
</feature>
<dbReference type="PANTHER" id="PTHR42748">
    <property type="entry name" value="NITROGEN METABOLITE REPRESSION PROTEIN NMRA FAMILY MEMBER"/>
    <property type="match status" value="1"/>
</dbReference>
<dbReference type="GeneID" id="116564910"/>
<dbReference type="GO" id="GO:0048471">
    <property type="term" value="C:perinuclear region of cytoplasm"/>
    <property type="evidence" value="ECO:0007669"/>
    <property type="project" value="UniProtKB-SubCell"/>
</dbReference>
<comment type="subcellular location">
    <subcellularLocation>
        <location evidence="2">Cytoplasm</location>
        <location evidence="2">Perinuclear region</location>
    </subcellularLocation>
    <subcellularLocation>
        <location evidence="1">Nucleus</location>
    </subcellularLocation>
</comment>
<evidence type="ECO:0000256" key="3">
    <source>
        <dbReference type="ARBA" id="ARBA00006328"/>
    </source>
</evidence>
<dbReference type="CDD" id="cd05251">
    <property type="entry name" value="NmrA_like_SDR_a"/>
    <property type="match status" value="1"/>
</dbReference>
<evidence type="ECO:0000313" key="12">
    <source>
        <dbReference type="RefSeq" id="XP_032154239.1"/>
    </source>
</evidence>
<evidence type="ECO:0000256" key="6">
    <source>
        <dbReference type="ARBA" id="ARBA00023242"/>
    </source>
</evidence>
<evidence type="ECO:0000256" key="4">
    <source>
        <dbReference type="ARBA" id="ARBA00022490"/>
    </source>
</evidence>
<evidence type="ECO:0000256" key="9">
    <source>
        <dbReference type="ARBA" id="ARBA00062836"/>
    </source>
</evidence>
<reference evidence="12" key="1">
    <citation type="submission" date="2025-08" db="UniProtKB">
        <authorList>
            <consortium name="RefSeq"/>
        </authorList>
    </citation>
    <scope>IDENTIFICATION</scope>
    <source>
        <tissue evidence="12">Blood</tissue>
    </source>
</reference>
<evidence type="ECO:0000256" key="5">
    <source>
        <dbReference type="ARBA" id="ARBA00022857"/>
    </source>
</evidence>
<comment type="similarity">
    <text evidence="3">Belongs to the NmrA-type oxidoreductase family.</text>
</comment>
<gene>
    <name evidence="12" type="primary">LOC116564910</name>
</gene>
<proteinExistence type="inferred from homology"/>
<accession>A0A6J3JJH7</accession>
<comment type="subunit">
    <text evidence="9">Homodimer. Interacts with ASS1. Interaction is enhanced by low NADPH/NADP(+) ratios, which results in inhibition of ASS1 activity.</text>
</comment>
<dbReference type="SUPFAM" id="SSF51735">
    <property type="entry name" value="NAD(P)-binding Rossmann-fold domains"/>
    <property type="match status" value="1"/>
</dbReference>
<sequence length="383" mass="42086">MQTGRSRNWGKWFWALVPWQHQGLSVCNFQSASVRVLQCVLLALPSAHGLRVNQLSEPSASLQKKGASVTSFCIPSSHPASQKNWVTQEGCMQGFLSGAQGGSVARAILESKKFAVRAVTRDVTKPNARALRDLGAEVVKGDLDDKASVDDALKGAYGAFLVTNFWETFNKDKEVQQGKLVADTAKRLGLKHVVYSGLENVKRLTGGKLEVPHFDGKGEVEEYFWSLGIPMTSVRVAAYFENFLTAWKPEKASDGDHYTLALPMGDVPMDGISVTDVGPAVSSVFNSPEEFLGKAVGLSAEKLTIQQYADVLSKVLGKEVRDAKITPEAYEKLGFLSAKEVANMCRFYQMKPDRDVKLTHRLNPKVKSFSQFMSENQGAFKDL</sequence>
<evidence type="ECO:0000259" key="10">
    <source>
        <dbReference type="Pfam" id="PF05368"/>
    </source>
</evidence>
<comment type="function">
    <text evidence="8">Redox sensor protein. Undergoes restructuring and subcellular redistribution in response to changes in intracellular NADPH/NADP(+) levels. At low NADPH concentrations the protein is found mainly as a monomer, and binds argininosuccinate synthase (ASS1), the enzyme involved in nitric oxide synthesis. Association with ASS1 impairs its activity and reduces the production of nitric oxide, which subsecuently prevents apoptosis. Under normal NADPH concentrations, the protein is found as a dimer and hides the binding site for ASS1. The homodimer binds one molecule of NADPH. Has higher affinity for NADPH than for NADP(+). Binding to NADPH is necessary to form a stable dimer.</text>
</comment>
<dbReference type="Pfam" id="PF05368">
    <property type="entry name" value="NmrA"/>
    <property type="match status" value="1"/>
</dbReference>
<dbReference type="Proteomes" id="UP000504640">
    <property type="component" value="Unplaced"/>
</dbReference>
<dbReference type="Gene3D" id="3.40.50.720">
    <property type="entry name" value="NAD(P)-binding Rossmann-like Domain"/>
    <property type="match status" value="1"/>
</dbReference>
<evidence type="ECO:0000256" key="8">
    <source>
        <dbReference type="ARBA" id="ARBA00060053"/>
    </source>
</evidence>
<dbReference type="PANTHER" id="PTHR42748:SF10">
    <property type="entry name" value="NMRA-LIKE DOMAIN-CONTAINING PROTEIN"/>
    <property type="match status" value="1"/>
</dbReference>